<dbReference type="GO" id="GO:0003700">
    <property type="term" value="F:DNA-binding transcription factor activity"/>
    <property type="evidence" value="ECO:0007669"/>
    <property type="project" value="TreeGrafter"/>
</dbReference>
<evidence type="ECO:0000313" key="6">
    <source>
        <dbReference type="Proteomes" id="UP000662939"/>
    </source>
</evidence>
<dbReference type="AlphaFoldDB" id="A0A895XPF1"/>
<dbReference type="InterPro" id="IPR041583">
    <property type="entry name" value="TetR_C_31"/>
</dbReference>
<dbReference type="GO" id="GO:0000976">
    <property type="term" value="F:transcription cis-regulatory region binding"/>
    <property type="evidence" value="ECO:0007669"/>
    <property type="project" value="TreeGrafter"/>
</dbReference>
<dbReference type="SUPFAM" id="SSF46689">
    <property type="entry name" value="Homeodomain-like"/>
    <property type="match status" value="1"/>
</dbReference>
<proteinExistence type="predicted"/>
<evidence type="ECO:0000256" key="3">
    <source>
        <dbReference type="SAM" id="MobiDB-lite"/>
    </source>
</evidence>
<dbReference type="EMBL" id="CP070496">
    <property type="protein sequence ID" value="QSB05423.1"/>
    <property type="molecule type" value="Genomic_DNA"/>
</dbReference>
<dbReference type="Pfam" id="PF00440">
    <property type="entry name" value="TetR_N"/>
    <property type="match status" value="1"/>
</dbReference>
<feature type="DNA-binding region" description="H-T-H motif" evidence="2">
    <location>
        <begin position="50"/>
        <end position="69"/>
    </location>
</feature>
<protein>
    <submittedName>
        <fullName evidence="5">TetR family transcriptional regulator</fullName>
    </submittedName>
</protein>
<dbReference type="PANTHER" id="PTHR30055:SF231">
    <property type="entry name" value="TRANSCRIPTIONAL REGULATORY PROTEIN (PROBABLY DEOR-FAMILY)-RELATED"/>
    <property type="match status" value="1"/>
</dbReference>
<reference evidence="5" key="1">
    <citation type="submission" date="2021-02" db="EMBL/GenBank/DDBJ databases">
        <title>Natronoglycomyces albus gen. nov., sp. nov, a haloalkaliphilic actinobacterium from a soda solonchak soil.</title>
        <authorList>
            <person name="Sorokin D.Y."/>
            <person name="Khijniak T.V."/>
            <person name="Zakharycheva A.P."/>
            <person name="Boueva O.V."/>
            <person name="Ariskina E.V."/>
            <person name="Hahnke R.L."/>
            <person name="Bunk B."/>
            <person name="Sproer C."/>
            <person name="Schumann P."/>
            <person name="Evtushenko L.I."/>
            <person name="Kublanov I.V."/>
        </authorList>
    </citation>
    <scope>NUCLEOTIDE SEQUENCE</scope>
    <source>
        <strain evidence="5">DSM 106290</strain>
    </source>
</reference>
<dbReference type="InterPro" id="IPR009057">
    <property type="entry name" value="Homeodomain-like_sf"/>
</dbReference>
<dbReference type="InterPro" id="IPR050109">
    <property type="entry name" value="HTH-type_TetR-like_transc_reg"/>
</dbReference>
<evidence type="ECO:0000256" key="1">
    <source>
        <dbReference type="ARBA" id="ARBA00023125"/>
    </source>
</evidence>
<feature type="region of interest" description="Disordered" evidence="3">
    <location>
        <begin position="1"/>
        <end position="29"/>
    </location>
</feature>
<evidence type="ECO:0000259" key="4">
    <source>
        <dbReference type="PROSITE" id="PS50977"/>
    </source>
</evidence>
<dbReference type="InterPro" id="IPR001647">
    <property type="entry name" value="HTH_TetR"/>
</dbReference>
<dbReference type="Pfam" id="PF17940">
    <property type="entry name" value="TetR_C_31"/>
    <property type="match status" value="1"/>
</dbReference>
<dbReference type="Gene3D" id="1.10.357.10">
    <property type="entry name" value="Tetracycline Repressor, domain 2"/>
    <property type="match status" value="1"/>
</dbReference>
<dbReference type="Proteomes" id="UP000662939">
    <property type="component" value="Chromosome"/>
</dbReference>
<evidence type="ECO:0000313" key="5">
    <source>
        <dbReference type="EMBL" id="QSB05423.1"/>
    </source>
</evidence>
<name>A0A895XPF1_9ACTN</name>
<dbReference type="PROSITE" id="PS50977">
    <property type="entry name" value="HTH_TETR_2"/>
    <property type="match status" value="1"/>
</dbReference>
<dbReference type="PANTHER" id="PTHR30055">
    <property type="entry name" value="HTH-TYPE TRANSCRIPTIONAL REGULATOR RUTR"/>
    <property type="match status" value="1"/>
</dbReference>
<evidence type="ECO:0000256" key="2">
    <source>
        <dbReference type="PROSITE-ProRule" id="PRU00335"/>
    </source>
</evidence>
<dbReference type="KEGG" id="nav:JQS30_00300"/>
<accession>A0A895XPF1</accession>
<keyword evidence="1 2" id="KW-0238">DNA-binding</keyword>
<keyword evidence="6" id="KW-1185">Reference proteome</keyword>
<gene>
    <name evidence="5" type="ORF">JQS30_00300</name>
</gene>
<sequence>MATSEPDVTARDSTSGVTRRKRGPGDPGRKERIAEAAIRVIDAHGVEALTHRRVAAEAGVPLGSTTYYYKSLDDLLNAALIKATESSIAALREWEASLAEDADLAEALTDFVMDSIGPKRRATLAEYNLYAVALHRPKLRKAAVKWDDAIAGVLARRCDEQTAKMLAVLLCALVLQSVLRDDDLRAEQVYAVLRRAL</sequence>
<organism evidence="5 6">
    <name type="scientific">Natronoglycomyces albus</name>
    <dbReference type="NCBI Taxonomy" id="2811108"/>
    <lineage>
        <taxon>Bacteria</taxon>
        <taxon>Bacillati</taxon>
        <taxon>Actinomycetota</taxon>
        <taxon>Actinomycetes</taxon>
        <taxon>Glycomycetales</taxon>
        <taxon>Glycomycetaceae</taxon>
        <taxon>Natronoglycomyces</taxon>
    </lineage>
</organism>
<feature type="domain" description="HTH tetR-type" evidence="4">
    <location>
        <begin position="27"/>
        <end position="87"/>
    </location>
</feature>
<dbReference type="RefSeq" id="WP_213171431.1">
    <property type="nucleotide sequence ID" value="NZ_CP070496.1"/>
</dbReference>